<evidence type="ECO:0008006" key="4">
    <source>
        <dbReference type="Google" id="ProtNLM"/>
    </source>
</evidence>
<dbReference type="AlphaFoldDB" id="A0A9D1RX77"/>
<sequence length="142" mass="14822">MSHVTITSPRQSAAAQSVTRSVRPSSSAPRVRKPQWNDLPTGSVSNTFGDGRAFAPDEHYAPRMARKVGPAESTFYSARASRVARWQSTISQVVHSPGGAMTLLGLAAILIGLAPAVADGDGHTDSTAIVQQVQSPAKDGGN</sequence>
<evidence type="ECO:0000313" key="2">
    <source>
        <dbReference type="EMBL" id="HIW95275.1"/>
    </source>
</evidence>
<gene>
    <name evidence="2" type="ORF">H9867_02125</name>
</gene>
<reference evidence="2" key="1">
    <citation type="journal article" date="2021" name="PeerJ">
        <title>Extensive microbial diversity within the chicken gut microbiome revealed by metagenomics and culture.</title>
        <authorList>
            <person name="Gilroy R."/>
            <person name="Ravi A."/>
            <person name="Getino M."/>
            <person name="Pursley I."/>
            <person name="Horton D.L."/>
            <person name="Alikhan N.F."/>
            <person name="Baker D."/>
            <person name="Gharbi K."/>
            <person name="Hall N."/>
            <person name="Watson M."/>
            <person name="Adriaenssens E.M."/>
            <person name="Foster-Nyarko E."/>
            <person name="Jarju S."/>
            <person name="Secka A."/>
            <person name="Antonio M."/>
            <person name="Oren A."/>
            <person name="Chaudhuri R.R."/>
            <person name="La Ragione R."/>
            <person name="Hildebrand F."/>
            <person name="Pallen M.J."/>
        </authorList>
    </citation>
    <scope>NUCLEOTIDE SEQUENCE</scope>
    <source>
        <strain evidence="2">4376</strain>
    </source>
</reference>
<feature type="compositionally biased region" description="Polar residues" evidence="1">
    <location>
        <begin position="38"/>
        <end position="48"/>
    </location>
</feature>
<accession>A0A9D1RX77</accession>
<protein>
    <recommendedName>
        <fullName evidence="4">Cell wall hydrolase interfering with FtsZ ring assembly</fullName>
    </recommendedName>
</protein>
<comment type="caution">
    <text evidence="2">The sequence shown here is derived from an EMBL/GenBank/DDBJ whole genome shotgun (WGS) entry which is preliminary data.</text>
</comment>
<feature type="compositionally biased region" description="Low complexity" evidence="1">
    <location>
        <begin position="17"/>
        <end position="29"/>
    </location>
</feature>
<organism evidence="2 3">
    <name type="scientific">Candidatus Corynebacterium gallistercoris</name>
    <dbReference type="NCBI Taxonomy" id="2838530"/>
    <lineage>
        <taxon>Bacteria</taxon>
        <taxon>Bacillati</taxon>
        <taxon>Actinomycetota</taxon>
        <taxon>Actinomycetes</taxon>
        <taxon>Mycobacteriales</taxon>
        <taxon>Corynebacteriaceae</taxon>
        <taxon>Corynebacterium</taxon>
    </lineage>
</organism>
<dbReference type="EMBL" id="DXFZ01000028">
    <property type="protein sequence ID" value="HIW95275.1"/>
    <property type="molecule type" value="Genomic_DNA"/>
</dbReference>
<feature type="compositionally biased region" description="Polar residues" evidence="1">
    <location>
        <begin position="1"/>
        <end position="16"/>
    </location>
</feature>
<name>A0A9D1RX77_9CORY</name>
<reference evidence="2" key="2">
    <citation type="submission" date="2021-04" db="EMBL/GenBank/DDBJ databases">
        <authorList>
            <person name="Gilroy R."/>
        </authorList>
    </citation>
    <scope>NUCLEOTIDE SEQUENCE</scope>
    <source>
        <strain evidence="2">4376</strain>
    </source>
</reference>
<dbReference type="Proteomes" id="UP000824189">
    <property type="component" value="Unassembled WGS sequence"/>
</dbReference>
<evidence type="ECO:0000313" key="3">
    <source>
        <dbReference type="Proteomes" id="UP000824189"/>
    </source>
</evidence>
<proteinExistence type="predicted"/>
<evidence type="ECO:0000256" key="1">
    <source>
        <dbReference type="SAM" id="MobiDB-lite"/>
    </source>
</evidence>
<feature type="region of interest" description="Disordered" evidence="1">
    <location>
        <begin position="1"/>
        <end position="51"/>
    </location>
</feature>